<dbReference type="Gene3D" id="3.90.180.10">
    <property type="entry name" value="Medium-chain alcohol dehydrogenases, catalytic domain"/>
    <property type="match status" value="1"/>
</dbReference>
<gene>
    <name evidence="1" type="ORF">ACFOSE_07355</name>
</gene>
<dbReference type="Pfam" id="PF13602">
    <property type="entry name" value="ADH_zinc_N_2"/>
    <property type="match status" value="1"/>
</dbReference>
<dbReference type="RefSeq" id="WP_380432073.1">
    <property type="nucleotide sequence ID" value="NZ_JBHSAC010000061.1"/>
</dbReference>
<dbReference type="EMBL" id="JBHSAC010000061">
    <property type="protein sequence ID" value="MFC3932574.1"/>
    <property type="molecule type" value="Genomic_DNA"/>
</dbReference>
<keyword evidence="2" id="KW-1185">Reference proteome</keyword>
<accession>A0ABV8D3B9</accession>
<evidence type="ECO:0000313" key="2">
    <source>
        <dbReference type="Proteomes" id="UP001595901"/>
    </source>
</evidence>
<name>A0ABV8D3B9_9STRE</name>
<sequence length="72" mass="8188">MLGKGLTLKGWTVSELVEDDLARRQAVTHICEKLALGDFNPTIAKTYPLNQIWEAYRKLEKNDFLGTIIIEP</sequence>
<protein>
    <submittedName>
        <fullName evidence="1">Zinc-binding dehydrogenase</fullName>
    </submittedName>
</protein>
<comment type="caution">
    <text evidence="1">The sequence shown here is derived from an EMBL/GenBank/DDBJ whole genome shotgun (WGS) entry which is preliminary data.</text>
</comment>
<dbReference type="Gene3D" id="3.40.50.720">
    <property type="entry name" value="NAD(P)-binding Rossmann-like Domain"/>
    <property type="match status" value="1"/>
</dbReference>
<proteinExistence type="predicted"/>
<evidence type="ECO:0000313" key="1">
    <source>
        <dbReference type="EMBL" id="MFC3932574.1"/>
    </source>
</evidence>
<dbReference type="Proteomes" id="UP001595901">
    <property type="component" value="Unassembled WGS sequence"/>
</dbReference>
<organism evidence="1 2">
    <name type="scientific">Streptococcus dentapri</name>
    <dbReference type="NCBI Taxonomy" id="573564"/>
    <lineage>
        <taxon>Bacteria</taxon>
        <taxon>Bacillati</taxon>
        <taxon>Bacillota</taxon>
        <taxon>Bacilli</taxon>
        <taxon>Lactobacillales</taxon>
        <taxon>Streptococcaceae</taxon>
        <taxon>Streptococcus</taxon>
    </lineage>
</organism>
<reference evidence="2" key="1">
    <citation type="journal article" date="2019" name="Int. J. Syst. Evol. Microbiol.">
        <title>The Global Catalogue of Microorganisms (GCM) 10K type strain sequencing project: providing services to taxonomists for standard genome sequencing and annotation.</title>
        <authorList>
            <consortium name="The Broad Institute Genomics Platform"/>
            <consortium name="The Broad Institute Genome Sequencing Center for Infectious Disease"/>
            <person name="Wu L."/>
            <person name="Ma J."/>
        </authorList>
    </citation>
    <scope>NUCLEOTIDE SEQUENCE [LARGE SCALE GENOMIC DNA]</scope>
    <source>
        <strain evidence="2">CCUG 58728</strain>
    </source>
</reference>